<sequence>TVSLAIISRYETFIYHCAYNNFGQFEQIDENMLLFFYSLLDEISLRLQKMRQEENFDYLLPRFATKYNSSISAFFTFSGTIIMIATPTEINDDTLKSFFLQIQKIYCTELMNPFYRAGAPMSSEAMSFDVTQAMTLLNCFSK</sequence>
<feature type="non-terminal residue" evidence="1">
    <location>
        <position position="1"/>
    </location>
</feature>
<dbReference type="SUPFAM" id="SSF64356">
    <property type="entry name" value="SNARE-like"/>
    <property type="match status" value="1"/>
</dbReference>
<dbReference type="GO" id="GO:0006888">
    <property type="term" value="P:endoplasmic reticulum to Golgi vesicle-mediated transport"/>
    <property type="evidence" value="ECO:0007669"/>
    <property type="project" value="InterPro"/>
</dbReference>
<gene>
    <name evidence="1" type="ORF">TPC1_10178</name>
</gene>
<dbReference type="GO" id="GO:0005737">
    <property type="term" value="C:cytoplasm"/>
    <property type="evidence" value="ECO:0007669"/>
    <property type="project" value="GOC"/>
</dbReference>
<dbReference type="Gene3D" id="3.30.450.70">
    <property type="match status" value="1"/>
</dbReference>
<protein>
    <submittedName>
        <fullName evidence="1">Sedlin N-terminal conserved region-containing protein</fullName>
    </submittedName>
</protein>
<dbReference type="InterPro" id="IPR011012">
    <property type="entry name" value="Longin-like_dom_sf"/>
</dbReference>
<dbReference type="Pfam" id="PF04628">
    <property type="entry name" value="Sedlin_N"/>
    <property type="match status" value="1"/>
</dbReference>
<dbReference type="EMBL" id="GDID01000131">
    <property type="protein sequence ID" value="JAP96475.1"/>
    <property type="molecule type" value="Transcribed_RNA"/>
</dbReference>
<evidence type="ECO:0000313" key="1">
    <source>
        <dbReference type="EMBL" id="JAP96475.1"/>
    </source>
</evidence>
<proteinExistence type="predicted"/>
<dbReference type="InterPro" id="IPR006722">
    <property type="entry name" value="Sedlin"/>
</dbReference>
<name>A0A146KLS4_9EUKA</name>
<accession>A0A146KLS4</accession>
<dbReference type="AlphaFoldDB" id="A0A146KLS4"/>
<organism evidence="1">
    <name type="scientific">Trepomonas sp. PC1</name>
    <dbReference type="NCBI Taxonomy" id="1076344"/>
    <lineage>
        <taxon>Eukaryota</taxon>
        <taxon>Metamonada</taxon>
        <taxon>Diplomonadida</taxon>
        <taxon>Hexamitidae</taxon>
        <taxon>Hexamitinae</taxon>
        <taxon>Trepomonas</taxon>
    </lineage>
</organism>
<reference evidence="1" key="1">
    <citation type="submission" date="2015-07" db="EMBL/GenBank/DDBJ databases">
        <title>Adaptation to a free-living lifestyle via gene acquisitions in the diplomonad Trepomonas sp. PC1.</title>
        <authorList>
            <person name="Xu F."/>
            <person name="Jerlstrom-Hultqvist J."/>
            <person name="Kolisko M."/>
            <person name="Simpson A.G.B."/>
            <person name="Roger A.J."/>
            <person name="Svard S.G."/>
            <person name="Andersson J.O."/>
        </authorList>
    </citation>
    <scope>NUCLEOTIDE SEQUENCE</scope>
    <source>
        <strain evidence="1">PC1</strain>
    </source>
</reference>